<reference evidence="2 3" key="1">
    <citation type="submission" date="2019-08" db="EMBL/GenBank/DDBJ databases">
        <title>Highly reduced genomes of protist endosymbionts show evolutionary convergence.</title>
        <authorList>
            <person name="George E."/>
            <person name="Husnik F."/>
            <person name="Tashyreva D."/>
            <person name="Prokopchuk G."/>
            <person name="Horak A."/>
            <person name="Kwong W.K."/>
            <person name="Lukes J."/>
            <person name="Keeling P.J."/>
        </authorList>
    </citation>
    <scope>NUCLEOTIDE SEQUENCE [LARGE SCALE GENOMIC DNA]</scope>
    <source>
        <strain evidence="2">1605</strain>
    </source>
</reference>
<sequence>MAFLIDSFKLLFLKVKKLLAIGKMHAFSLLEISFALIIMGIASHSFMRLTFSMMQMQRDKITQINVERINKAIANFAMSNGYLPFPHIIKSRYSCSGEIDCKFGEQASKLSNSEALSSFFYESTDGKLSNKAFGIVPFLTLGLDEKDAKDGNGNYFTYAVNIMMGEREEYEHIGMSRNYIGHDYDKDNLESLKNRNYAKMTGICGAKLYGKEEKNMVINVFRRKIKYFANTPPRHHYGTGYYLAILSDMSCFFEKSPHVFDRNGSDILKEAKKTHYMDVFHSIYDDDDSEGEIWGSSKYAGDRMRSASSRKKVSDYYNSDITYSVSKNMSDISCSQYKVCDTIAFVLISHGLNGGWFNRDGSKKPVRGSCAHKLENASNSMNFYQAGNISKGFDDKVFFLTKFVLASCYCDAPCRLGSF</sequence>
<keyword evidence="1" id="KW-1133">Transmembrane helix</keyword>
<keyword evidence="1" id="KW-0472">Membrane</keyword>
<evidence type="ECO:0000313" key="2">
    <source>
        <dbReference type="EMBL" id="QEK38083.1"/>
    </source>
</evidence>
<dbReference type="OrthoDB" id="8480014at2"/>
<dbReference type="AlphaFoldDB" id="A0A5C0UEL3"/>
<evidence type="ECO:0000313" key="3">
    <source>
        <dbReference type="Proteomes" id="UP000325155"/>
    </source>
</evidence>
<gene>
    <name evidence="2" type="ORF">FZC35_01695</name>
</gene>
<evidence type="ECO:0000256" key="1">
    <source>
        <dbReference type="SAM" id="Phobius"/>
    </source>
</evidence>
<dbReference type="Proteomes" id="UP000325155">
    <property type="component" value="Chromosome"/>
</dbReference>
<accession>A0A5C0UEL3</accession>
<dbReference type="KEGG" id="cip:FZC35_01695"/>
<protein>
    <recommendedName>
        <fullName evidence="4">Type II secretion system protein</fullName>
    </recommendedName>
</protein>
<feature type="transmembrane region" description="Helical" evidence="1">
    <location>
        <begin position="32"/>
        <end position="51"/>
    </location>
</feature>
<keyword evidence="1" id="KW-0812">Transmembrane</keyword>
<proteinExistence type="predicted"/>
<organism evidence="2 3">
    <name type="scientific">Candidatus Cytomitobacter indipagum</name>
    <dbReference type="NCBI Taxonomy" id="2601575"/>
    <lineage>
        <taxon>Bacteria</taxon>
        <taxon>Pseudomonadati</taxon>
        <taxon>Pseudomonadota</taxon>
        <taxon>Alphaproteobacteria</taxon>
        <taxon>Holosporales</taxon>
        <taxon>Holosporaceae</taxon>
        <taxon>Candidatus Cytomitobacter</taxon>
    </lineage>
</organism>
<name>A0A5C0UEL3_9PROT</name>
<dbReference type="RefSeq" id="WP_148980930.1">
    <property type="nucleotide sequence ID" value="NZ_CP043315.1"/>
</dbReference>
<dbReference type="EMBL" id="CP043315">
    <property type="protein sequence ID" value="QEK38083.1"/>
    <property type="molecule type" value="Genomic_DNA"/>
</dbReference>
<evidence type="ECO:0008006" key="4">
    <source>
        <dbReference type="Google" id="ProtNLM"/>
    </source>
</evidence>
<keyword evidence="3" id="KW-1185">Reference proteome</keyword>